<gene>
    <name evidence="1" type="ORF">QAD02_010183</name>
</gene>
<proteinExistence type="predicted"/>
<organism evidence="1 2">
    <name type="scientific">Eretmocerus hayati</name>
    <dbReference type="NCBI Taxonomy" id="131215"/>
    <lineage>
        <taxon>Eukaryota</taxon>
        <taxon>Metazoa</taxon>
        <taxon>Ecdysozoa</taxon>
        <taxon>Arthropoda</taxon>
        <taxon>Hexapoda</taxon>
        <taxon>Insecta</taxon>
        <taxon>Pterygota</taxon>
        <taxon>Neoptera</taxon>
        <taxon>Endopterygota</taxon>
        <taxon>Hymenoptera</taxon>
        <taxon>Apocrita</taxon>
        <taxon>Proctotrupomorpha</taxon>
        <taxon>Chalcidoidea</taxon>
        <taxon>Aphelinidae</taxon>
        <taxon>Aphelininae</taxon>
        <taxon>Eretmocerus</taxon>
    </lineage>
</organism>
<protein>
    <submittedName>
        <fullName evidence="1">Uncharacterized protein</fullName>
    </submittedName>
</protein>
<name>A0ACC2NG04_9HYME</name>
<dbReference type="EMBL" id="CM056744">
    <property type="protein sequence ID" value="KAJ8668520.1"/>
    <property type="molecule type" value="Genomic_DNA"/>
</dbReference>
<keyword evidence="2" id="KW-1185">Reference proteome</keyword>
<evidence type="ECO:0000313" key="1">
    <source>
        <dbReference type="EMBL" id="KAJ8668520.1"/>
    </source>
</evidence>
<reference evidence="1" key="1">
    <citation type="submission" date="2023-04" db="EMBL/GenBank/DDBJ databases">
        <title>A chromosome-level genome assembly of the parasitoid wasp Eretmocerus hayati.</title>
        <authorList>
            <person name="Zhong Y."/>
            <person name="Liu S."/>
            <person name="Liu Y."/>
        </authorList>
    </citation>
    <scope>NUCLEOTIDE SEQUENCE</scope>
    <source>
        <strain evidence="1">ZJU_SS_LIU_2023</strain>
    </source>
</reference>
<comment type="caution">
    <text evidence="1">The sequence shown here is derived from an EMBL/GenBank/DDBJ whole genome shotgun (WGS) entry which is preliminary data.</text>
</comment>
<sequence length="364" mass="39252">MSEKKHQNPNKTIFDECKDITSSVSRALECPVCFEPTDIPLMCQNGHFVCESCHSKIGNSCPTCKGKYMDDNKCYAVQGITEQLKRLNISLDTLDGKYEGPRLLMSVTSSAPSNSTSWQYPHELIVGGEDTSIESNPHQISLEIFGSHSCGGSIISPSLVLTAGHCTGYSSSTMNVRAGTSIRGQNGTLHKVLEIRRHENYSSNQYGVPTFDVSILRVSPAFKLDETRRPVKLFKQGQKARAGVMAIVTGWGSTGTGGGLPSRLQRVEVPIVKKKVCGGAYAIYGGLPEGQICAAYFGEGGKDSCQGDSGGPLVIAGKLAGIVSWGNGCAQPEYPGVYTEVAHFRDWIDQHIRSVESSKASMMD</sequence>
<evidence type="ECO:0000313" key="2">
    <source>
        <dbReference type="Proteomes" id="UP001239111"/>
    </source>
</evidence>
<accession>A0ACC2NG04</accession>
<dbReference type="Proteomes" id="UP001239111">
    <property type="component" value="Chromosome 4"/>
</dbReference>